<keyword evidence="7" id="KW-1185">Reference proteome</keyword>
<evidence type="ECO:0000256" key="3">
    <source>
        <dbReference type="ARBA" id="ARBA00022490"/>
    </source>
</evidence>
<feature type="region of interest" description="Disordered" evidence="5">
    <location>
        <begin position="491"/>
        <end position="514"/>
    </location>
</feature>
<feature type="compositionally biased region" description="Low complexity" evidence="5">
    <location>
        <begin position="343"/>
        <end position="362"/>
    </location>
</feature>
<dbReference type="GO" id="GO:0005737">
    <property type="term" value="C:cytoplasm"/>
    <property type="evidence" value="ECO:0007669"/>
    <property type="project" value="UniProtKB-SubCell"/>
</dbReference>
<evidence type="ECO:0000256" key="5">
    <source>
        <dbReference type="SAM" id="MobiDB-lite"/>
    </source>
</evidence>
<dbReference type="InterPro" id="IPR044159">
    <property type="entry name" value="IQM"/>
</dbReference>
<protein>
    <recommendedName>
        <fullName evidence="8">Calmodulin-binding protein</fullName>
    </recommendedName>
</protein>
<organism evidence="6 7">
    <name type="scientific">Riccia fluitans</name>
    <dbReference type="NCBI Taxonomy" id="41844"/>
    <lineage>
        <taxon>Eukaryota</taxon>
        <taxon>Viridiplantae</taxon>
        <taxon>Streptophyta</taxon>
        <taxon>Embryophyta</taxon>
        <taxon>Marchantiophyta</taxon>
        <taxon>Marchantiopsida</taxon>
        <taxon>Marchantiidae</taxon>
        <taxon>Marchantiales</taxon>
        <taxon>Ricciaceae</taxon>
        <taxon>Riccia</taxon>
    </lineage>
</organism>
<dbReference type="PROSITE" id="PS50096">
    <property type="entry name" value="IQ"/>
    <property type="match status" value="1"/>
</dbReference>
<dbReference type="GO" id="GO:0005634">
    <property type="term" value="C:nucleus"/>
    <property type="evidence" value="ECO:0007669"/>
    <property type="project" value="UniProtKB-SubCell"/>
</dbReference>
<dbReference type="PANTHER" id="PTHR31250:SF27">
    <property type="entry name" value="IQ DOMAIN-CONTAINING PROTEIN IQM5"/>
    <property type="match status" value="1"/>
</dbReference>
<comment type="caution">
    <text evidence="6">The sequence shown here is derived from an EMBL/GenBank/DDBJ whole genome shotgun (WGS) entry which is preliminary data.</text>
</comment>
<dbReference type="EMBL" id="JBHFFA010000004">
    <property type="protein sequence ID" value="KAL2632067.1"/>
    <property type="molecule type" value="Genomic_DNA"/>
</dbReference>
<gene>
    <name evidence="6" type="ORF">R1flu_016753</name>
</gene>
<sequence length="571" mass="64858">MSENTLLWYERLSLSSPIRVDLLLHFQLDGPGICRRIDRRVKSSAKRRKSQTQSEFVWDQETGRAVEEKAANAAAVQVQRLYRGYQTRRNIADAAVMAQKFGWWNVVDGAMLQHNSTQFYAYSKPQNAAQRWVRLKKKAAKVGKGLSKNEQARKLALQHWLEAIDPRHRYGHNLHFYYKEWSNSDTQEPFFYWLDVGEGKDLDLECCKRSKLQKEQISYLSPKERKWFEVLIEDGKLVYKMTEKPVDTPNGEKWIFVMSTGGKLYVGKKEKGKLQHSSFLAGGATIASGRLHVRDGMIELMEAHSGHYLPTPENFTHLIAILSSSGVDLTMARVQYVSDDMLSSQTSSSSSKAPSESASHPSTIEEGILESVDEEVKASEVMAKSVETILEGKRSLSLQVDEEEKVSEVMVKSMETILEGKRSLSLQVDEEEKVSEVMVKSMETILEGTRSLSLDELDKSLSKTACESETESLKGFKLEIIEPSRVNIFKDENPSERATQTPPESPSVASPSAKHKLFGPAMRTFSRLDNDYCSRAVREFDSNFPTSDLNPDIKRHLMRRLSMRRQMVPPI</sequence>
<comment type="subcellular location">
    <subcellularLocation>
        <location evidence="2">Cytoplasm</location>
    </subcellularLocation>
    <subcellularLocation>
        <location evidence="1">Nucleus</location>
    </subcellularLocation>
</comment>
<evidence type="ECO:0000313" key="7">
    <source>
        <dbReference type="Proteomes" id="UP001605036"/>
    </source>
</evidence>
<evidence type="ECO:0008006" key="8">
    <source>
        <dbReference type="Google" id="ProtNLM"/>
    </source>
</evidence>
<dbReference type="AlphaFoldDB" id="A0ABD1YQS3"/>
<dbReference type="PANTHER" id="PTHR31250">
    <property type="entry name" value="IQ DOMAIN-CONTAINING PROTEIN IQM3"/>
    <property type="match status" value="1"/>
</dbReference>
<feature type="region of interest" description="Disordered" evidence="5">
    <location>
        <begin position="343"/>
        <end position="371"/>
    </location>
</feature>
<evidence type="ECO:0000313" key="6">
    <source>
        <dbReference type="EMBL" id="KAL2632067.1"/>
    </source>
</evidence>
<evidence type="ECO:0000256" key="4">
    <source>
        <dbReference type="ARBA" id="ARBA00023242"/>
    </source>
</evidence>
<evidence type="ECO:0000256" key="1">
    <source>
        <dbReference type="ARBA" id="ARBA00004123"/>
    </source>
</evidence>
<dbReference type="Proteomes" id="UP001605036">
    <property type="component" value="Unassembled WGS sequence"/>
</dbReference>
<proteinExistence type="predicted"/>
<keyword evidence="3" id="KW-0963">Cytoplasm</keyword>
<reference evidence="6 7" key="1">
    <citation type="submission" date="2024-09" db="EMBL/GenBank/DDBJ databases">
        <title>Chromosome-scale assembly of Riccia fluitans.</title>
        <authorList>
            <person name="Paukszto L."/>
            <person name="Sawicki J."/>
            <person name="Karawczyk K."/>
            <person name="Piernik-Szablinska J."/>
            <person name="Szczecinska M."/>
            <person name="Mazdziarz M."/>
        </authorList>
    </citation>
    <scope>NUCLEOTIDE SEQUENCE [LARGE SCALE GENOMIC DNA]</scope>
    <source>
        <strain evidence="6">Rf_01</strain>
        <tissue evidence="6">Aerial parts of the thallus</tissue>
    </source>
</reference>
<accession>A0ABD1YQS3</accession>
<name>A0ABD1YQS3_9MARC</name>
<evidence type="ECO:0000256" key="2">
    <source>
        <dbReference type="ARBA" id="ARBA00004496"/>
    </source>
</evidence>
<keyword evidence="4" id="KW-0539">Nucleus</keyword>